<accession>A0A2P2QXY2</accession>
<evidence type="ECO:0000313" key="1">
    <source>
        <dbReference type="EMBL" id="MBX71852.1"/>
    </source>
</evidence>
<dbReference type="EMBL" id="GGEC01091368">
    <property type="protein sequence ID" value="MBX71852.1"/>
    <property type="molecule type" value="Transcribed_RNA"/>
</dbReference>
<name>A0A2P2QXY2_RHIMU</name>
<protein>
    <submittedName>
        <fullName evidence="1">Uncharacterized protein</fullName>
    </submittedName>
</protein>
<sequence length="34" mass="3887">MKMFTIYGLSVDNINKSQLQLDVIQQVEKKLGFG</sequence>
<proteinExistence type="predicted"/>
<reference evidence="1" key="1">
    <citation type="submission" date="2018-02" db="EMBL/GenBank/DDBJ databases">
        <title>Rhizophora mucronata_Transcriptome.</title>
        <authorList>
            <person name="Meera S.P."/>
            <person name="Sreeshan A."/>
            <person name="Augustine A."/>
        </authorList>
    </citation>
    <scope>NUCLEOTIDE SEQUENCE</scope>
    <source>
        <tissue evidence="1">Leaf</tissue>
    </source>
</reference>
<organism evidence="1">
    <name type="scientific">Rhizophora mucronata</name>
    <name type="common">Asiatic mangrove</name>
    <dbReference type="NCBI Taxonomy" id="61149"/>
    <lineage>
        <taxon>Eukaryota</taxon>
        <taxon>Viridiplantae</taxon>
        <taxon>Streptophyta</taxon>
        <taxon>Embryophyta</taxon>
        <taxon>Tracheophyta</taxon>
        <taxon>Spermatophyta</taxon>
        <taxon>Magnoliopsida</taxon>
        <taxon>eudicotyledons</taxon>
        <taxon>Gunneridae</taxon>
        <taxon>Pentapetalae</taxon>
        <taxon>rosids</taxon>
        <taxon>fabids</taxon>
        <taxon>Malpighiales</taxon>
        <taxon>Rhizophoraceae</taxon>
        <taxon>Rhizophora</taxon>
    </lineage>
</organism>
<dbReference type="AlphaFoldDB" id="A0A2P2QXY2"/>